<accession>A0ABT9GP00</accession>
<dbReference type="Proteomes" id="UP001236258">
    <property type="component" value="Unassembled WGS sequence"/>
</dbReference>
<reference evidence="1 2" key="1">
    <citation type="submission" date="2023-08" db="EMBL/GenBank/DDBJ databases">
        <authorList>
            <person name="Joshi A."/>
            <person name="Thite S."/>
        </authorList>
    </citation>
    <scope>NUCLEOTIDE SEQUENCE [LARGE SCALE GENOMIC DNA]</scope>
    <source>
        <strain evidence="1 2">1E1</strain>
    </source>
</reference>
<dbReference type="EMBL" id="JAUZVY010000002">
    <property type="protein sequence ID" value="MDP4528639.1"/>
    <property type="molecule type" value="Genomic_DNA"/>
</dbReference>
<name>A0ABT9GP00_9GAMM</name>
<dbReference type="RefSeq" id="WP_305944762.1">
    <property type="nucleotide sequence ID" value="NZ_JAUZVY010000002.1"/>
</dbReference>
<sequence length="121" mass="13555">MLLLTGCQPKEPLDDSEQLLYDSTGLRLTINPAHVPVESLLRLRLSSEQSFAAITGEISGVSMYMGRIPVRFEKLSEGKWQAEFLLGACTDPQMQWQLLLRLTAADGTEQLIRAGFQSSWR</sequence>
<proteinExistence type="predicted"/>
<evidence type="ECO:0000313" key="1">
    <source>
        <dbReference type="EMBL" id="MDP4528639.1"/>
    </source>
</evidence>
<protein>
    <recommendedName>
        <fullName evidence="3">Lipoprotein</fullName>
    </recommendedName>
</protein>
<gene>
    <name evidence="1" type="ORF">Q3O59_06290</name>
</gene>
<keyword evidence="2" id="KW-1185">Reference proteome</keyword>
<comment type="caution">
    <text evidence="1">The sequence shown here is derived from an EMBL/GenBank/DDBJ whole genome shotgun (WGS) entry which is preliminary data.</text>
</comment>
<evidence type="ECO:0008006" key="3">
    <source>
        <dbReference type="Google" id="ProtNLM"/>
    </source>
</evidence>
<evidence type="ECO:0000313" key="2">
    <source>
        <dbReference type="Proteomes" id="UP001236258"/>
    </source>
</evidence>
<organism evidence="1 2">
    <name type="scientific">Alkalimonas delamerensis</name>
    <dbReference type="NCBI Taxonomy" id="265981"/>
    <lineage>
        <taxon>Bacteria</taxon>
        <taxon>Pseudomonadati</taxon>
        <taxon>Pseudomonadota</taxon>
        <taxon>Gammaproteobacteria</taxon>
        <taxon>Alkalimonas</taxon>
    </lineage>
</organism>